<dbReference type="Proteomes" id="UP001163324">
    <property type="component" value="Chromosome 8"/>
</dbReference>
<organism evidence="1 2">
    <name type="scientific">Trichothecium roseum</name>
    <dbReference type="NCBI Taxonomy" id="47278"/>
    <lineage>
        <taxon>Eukaryota</taxon>
        <taxon>Fungi</taxon>
        <taxon>Dikarya</taxon>
        <taxon>Ascomycota</taxon>
        <taxon>Pezizomycotina</taxon>
        <taxon>Sordariomycetes</taxon>
        <taxon>Hypocreomycetidae</taxon>
        <taxon>Hypocreales</taxon>
        <taxon>Hypocreales incertae sedis</taxon>
        <taxon>Trichothecium</taxon>
    </lineage>
</organism>
<evidence type="ECO:0000313" key="1">
    <source>
        <dbReference type="EMBL" id="KAI9896924.1"/>
    </source>
</evidence>
<sequence length="466" mass="49632">MARAATAATHATPRRSARNLKRQASTLIAADNTKQADITPPPTPPPPPPTKRARKSSSSPLSPANTKTPTPASSSPSSLLSSSSPSPSKKARPTKKKSTPLDKAAALQAKKLSSYPSSPQSPFPDFPDPTPSACRLAHKILASLHGDRPEPSPPSVTTTTTTTTRPSKPSKPAGSASTRSQEAATCGSSPSVLTALVHTILSQNTTTRNSAAAYRGITALYKKLASDHHHHDENHHDQDDSNFWSVIAAAGQPALQSAIQPGGLSAVKSRVITDILTQLRTRHPSSSSSSHNNNNNSRSPYSLNHLFAQPSDQACTRELLSFRGVGPKTASCVLMFCLGRRSFAVDTHVHRLSGLLGWQPPRATREQAQAHLDARIPGEEKHALHVLLIAHGKACPECRAGGRYLGGCELRRAFGVKGGGGETEEDEEDEGEGDDDGRVKEEVDAVKEEIRDAEENEVNAIKQEAQ</sequence>
<accession>A0ACC0UTT8</accession>
<keyword evidence="2" id="KW-1185">Reference proteome</keyword>
<comment type="caution">
    <text evidence="1">The sequence shown here is derived from an EMBL/GenBank/DDBJ whole genome shotgun (WGS) entry which is preliminary data.</text>
</comment>
<evidence type="ECO:0000313" key="2">
    <source>
        <dbReference type="Proteomes" id="UP001163324"/>
    </source>
</evidence>
<reference evidence="1" key="1">
    <citation type="submission" date="2022-10" db="EMBL/GenBank/DDBJ databases">
        <title>Complete Genome of Trichothecium roseum strain YXFP-22015, a Plant Pathogen Isolated from Citrus.</title>
        <authorList>
            <person name="Wang Y."/>
            <person name="Zhu L."/>
        </authorList>
    </citation>
    <scope>NUCLEOTIDE SEQUENCE</scope>
    <source>
        <strain evidence="1">YXFP-22015</strain>
    </source>
</reference>
<proteinExistence type="predicted"/>
<gene>
    <name evidence="1" type="ORF">N3K66_007946</name>
</gene>
<protein>
    <submittedName>
        <fullName evidence="1">Uncharacterized protein</fullName>
    </submittedName>
</protein>
<dbReference type="EMBL" id="CM047947">
    <property type="protein sequence ID" value="KAI9896924.1"/>
    <property type="molecule type" value="Genomic_DNA"/>
</dbReference>
<name>A0ACC0UTT8_9HYPO</name>